<dbReference type="Proteomes" id="UP000580797">
    <property type="component" value="Unassembled WGS sequence"/>
</dbReference>
<protein>
    <submittedName>
        <fullName evidence="1">Transcriptional regulator with XRE-family HTH domain</fullName>
    </submittedName>
</protein>
<dbReference type="InterPro" id="IPR001387">
    <property type="entry name" value="Cro/C1-type_HTH"/>
</dbReference>
<dbReference type="SUPFAM" id="SSF47413">
    <property type="entry name" value="lambda repressor-like DNA-binding domains"/>
    <property type="match status" value="1"/>
</dbReference>
<dbReference type="GO" id="GO:0003677">
    <property type="term" value="F:DNA binding"/>
    <property type="evidence" value="ECO:0007669"/>
    <property type="project" value="InterPro"/>
</dbReference>
<name>A0A7W8X0H4_9MICC</name>
<accession>A0A7W8X0H4</accession>
<dbReference type="AlphaFoldDB" id="A0A7W8X0H4"/>
<comment type="caution">
    <text evidence="1">The sequence shown here is derived from an EMBL/GenBank/DDBJ whole genome shotgun (WGS) entry which is preliminary data.</text>
</comment>
<gene>
    <name evidence="1" type="ORF">HD598_002112</name>
</gene>
<dbReference type="EMBL" id="JACHDR010000001">
    <property type="protein sequence ID" value="MBB5513425.1"/>
    <property type="molecule type" value="Genomic_DNA"/>
</dbReference>
<dbReference type="RefSeq" id="WP_183665721.1">
    <property type="nucleotide sequence ID" value="NZ_BAAARH010000002.1"/>
</dbReference>
<dbReference type="CDD" id="cd00093">
    <property type="entry name" value="HTH_XRE"/>
    <property type="match status" value="1"/>
</dbReference>
<evidence type="ECO:0000313" key="1">
    <source>
        <dbReference type="EMBL" id="MBB5513425.1"/>
    </source>
</evidence>
<evidence type="ECO:0000313" key="2">
    <source>
        <dbReference type="Proteomes" id="UP000580797"/>
    </source>
</evidence>
<proteinExistence type="predicted"/>
<sequence length="62" mass="6710">MSMQGISERTNIGIGSLSRYVNGKRDIPAPLFALICKEVGLDPGEVLRNAIEEFTRADSGSK</sequence>
<organism evidence="1 2">
    <name type="scientific">Neomicrococcus aestuarii</name>
    <dbReference type="NCBI Taxonomy" id="556325"/>
    <lineage>
        <taxon>Bacteria</taxon>
        <taxon>Bacillati</taxon>
        <taxon>Actinomycetota</taxon>
        <taxon>Actinomycetes</taxon>
        <taxon>Micrococcales</taxon>
        <taxon>Micrococcaceae</taxon>
        <taxon>Neomicrococcus</taxon>
    </lineage>
</organism>
<dbReference type="InterPro" id="IPR010982">
    <property type="entry name" value="Lambda_DNA-bd_dom_sf"/>
</dbReference>
<reference evidence="1 2" key="1">
    <citation type="submission" date="2020-08" db="EMBL/GenBank/DDBJ databases">
        <title>Sequencing the genomes of 1000 actinobacteria strains.</title>
        <authorList>
            <person name="Klenk H.-P."/>
        </authorList>
    </citation>
    <scope>NUCLEOTIDE SEQUENCE [LARGE SCALE GENOMIC DNA]</scope>
    <source>
        <strain evidence="1 2">DSM 105783</strain>
    </source>
</reference>